<reference evidence="20 21" key="1">
    <citation type="submission" date="2020-08" db="EMBL/GenBank/DDBJ databases">
        <title>Genomic Encyclopedia of Type Strains, Phase IV (KMG-IV): sequencing the most valuable type-strain genomes for metagenomic binning, comparative biology and taxonomic classification.</title>
        <authorList>
            <person name="Goeker M."/>
        </authorList>
    </citation>
    <scope>NUCLEOTIDE SEQUENCE [LARGE SCALE GENOMIC DNA]</scope>
    <source>
        <strain evidence="20 21">DSM 28760</strain>
    </source>
</reference>
<evidence type="ECO:0000256" key="14">
    <source>
        <dbReference type="ARBA" id="ARBA00023136"/>
    </source>
</evidence>
<keyword evidence="6" id="KW-0597">Phosphoprotein</keyword>
<keyword evidence="8 18" id="KW-0812">Transmembrane</keyword>
<dbReference type="InterPro" id="IPR003661">
    <property type="entry name" value="HisK_dim/P_dom"/>
</dbReference>
<evidence type="ECO:0000256" key="7">
    <source>
        <dbReference type="ARBA" id="ARBA00022679"/>
    </source>
</evidence>
<dbReference type="Proteomes" id="UP000537592">
    <property type="component" value="Unassembled WGS sequence"/>
</dbReference>
<comment type="caution">
    <text evidence="20">The sequence shown here is derived from an EMBL/GenBank/DDBJ whole genome shotgun (WGS) entry which is preliminary data.</text>
</comment>
<evidence type="ECO:0000256" key="12">
    <source>
        <dbReference type="ARBA" id="ARBA00022989"/>
    </source>
</evidence>
<evidence type="ECO:0000256" key="13">
    <source>
        <dbReference type="ARBA" id="ARBA00023012"/>
    </source>
</evidence>
<organism evidence="20 21">
    <name type="scientific">Pseudochelatococcus contaminans</name>
    <dbReference type="NCBI Taxonomy" id="1538103"/>
    <lineage>
        <taxon>Bacteria</taxon>
        <taxon>Pseudomonadati</taxon>
        <taxon>Pseudomonadota</taxon>
        <taxon>Alphaproteobacteria</taxon>
        <taxon>Hyphomicrobiales</taxon>
        <taxon>Chelatococcaceae</taxon>
        <taxon>Pseudochelatococcus</taxon>
    </lineage>
</organism>
<dbReference type="Gene3D" id="3.30.450.20">
    <property type="entry name" value="PAS domain"/>
    <property type="match status" value="2"/>
</dbReference>
<dbReference type="GO" id="GO:0005524">
    <property type="term" value="F:ATP binding"/>
    <property type="evidence" value="ECO:0007669"/>
    <property type="project" value="UniProtKB-KW"/>
</dbReference>
<evidence type="ECO:0000256" key="6">
    <source>
        <dbReference type="ARBA" id="ARBA00022553"/>
    </source>
</evidence>
<evidence type="ECO:0000256" key="11">
    <source>
        <dbReference type="ARBA" id="ARBA00022840"/>
    </source>
</evidence>
<dbReference type="InterPro" id="IPR033479">
    <property type="entry name" value="dCache_1"/>
</dbReference>
<evidence type="ECO:0000256" key="16">
    <source>
        <dbReference type="ARBA" id="ARBA00073143"/>
    </source>
</evidence>
<feature type="domain" description="Histidine kinase" evidence="19">
    <location>
        <begin position="428"/>
        <end position="639"/>
    </location>
</feature>
<evidence type="ECO:0000256" key="3">
    <source>
        <dbReference type="ARBA" id="ARBA00012438"/>
    </source>
</evidence>
<dbReference type="PIRSF" id="PIRSF036431">
    <property type="entry name" value="STHK_DctB"/>
    <property type="match status" value="1"/>
</dbReference>
<dbReference type="Pfam" id="PF02518">
    <property type="entry name" value="HATPase_c"/>
    <property type="match status" value="1"/>
</dbReference>
<evidence type="ECO:0000313" key="21">
    <source>
        <dbReference type="Proteomes" id="UP000537592"/>
    </source>
</evidence>
<dbReference type="Gene3D" id="6.10.250.3020">
    <property type="match status" value="1"/>
</dbReference>
<dbReference type="InterPro" id="IPR005467">
    <property type="entry name" value="His_kinase_dom"/>
</dbReference>
<dbReference type="FunFam" id="1.10.287.130:FF:000049">
    <property type="entry name" value="C4-dicarboxylate transport sensor protein DctB"/>
    <property type="match status" value="1"/>
</dbReference>
<dbReference type="AlphaFoldDB" id="A0A7W5Z1G1"/>
<keyword evidence="13" id="KW-0902">Two-component regulatory system</keyword>
<evidence type="ECO:0000256" key="9">
    <source>
        <dbReference type="ARBA" id="ARBA00022741"/>
    </source>
</evidence>
<dbReference type="SMART" id="SM00388">
    <property type="entry name" value="HisKA"/>
    <property type="match status" value="1"/>
</dbReference>
<keyword evidence="14 18" id="KW-0472">Membrane</keyword>
<dbReference type="CDD" id="cd00082">
    <property type="entry name" value="HisKA"/>
    <property type="match status" value="1"/>
</dbReference>
<dbReference type="PROSITE" id="PS50109">
    <property type="entry name" value="HIS_KIN"/>
    <property type="match status" value="1"/>
</dbReference>
<dbReference type="SMART" id="SM00387">
    <property type="entry name" value="HATPase_c"/>
    <property type="match status" value="1"/>
</dbReference>
<dbReference type="InterPro" id="IPR029151">
    <property type="entry name" value="Sensor-like_sf"/>
</dbReference>
<keyword evidence="10 20" id="KW-0418">Kinase</keyword>
<name>A0A7W5Z1G1_9HYPH</name>
<dbReference type="Pfam" id="PF00512">
    <property type="entry name" value="HisKA"/>
    <property type="match status" value="1"/>
</dbReference>
<dbReference type="InterPro" id="IPR036097">
    <property type="entry name" value="HisK_dim/P_sf"/>
</dbReference>
<evidence type="ECO:0000259" key="19">
    <source>
        <dbReference type="PROSITE" id="PS50109"/>
    </source>
</evidence>
<comment type="catalytic activity">
    <reaction evidence="1">
        <text>ATP + protein L-histidine = ADP + protein N-phospho-L-histidine.</text>
        <dbReference type="EC" id="2.7.13.3"/>
    </reaction>
</comment>
<dbReference type="GO" id="GO:0000155">
    <property type="term" value="F:phosphorelay sensor kinase activity"/>
    <property type="evidence" value="ECO:0007669"/>
    <property type="project" value="InterPro"/>
</dbReference>
<evidence type="ECO:0000256" key="18">
    <source>
        <dbReference type="SAM" id="Phobius"/>
    </source>
</evidence>
<evidence type="ECO:0000313" key="20">
    <source>
        <dbReference type="EMBL" id="MBB3808330.1"/>
    </source>
</evidence>
<dbReference type="EMBL" id="JACICC010000001">
    <property type="protein sequence ID" value="MBB3808330.1"/>
    <property type="molecule type" value="Genomic_DNA"/>
</dbReference>
<evidence type="ECO:0000256" key="1">
    <source>
        <dbReference type="ARBA" id="ARBA00000085"/>
    </source>
</evidence>
<accession>A0A7W5Z1G1</accession>
<evidence type="ECO:0000256" key="17">
    <source>
        <dbReference type="SAM" id="Coils"/>
    </source>
</evidence>
<comment type="subcellular location">
    <subcellularLocation>
        <location evidence="2">Cell inner membrane</location>
        <topology evidence="2">Multi-pass membrane protein</topology>
    </subcellularLocation>
</comment>
<protein>
    <recommendedName>
        <fullName evidence="16">C4-dicarboxylate transport sensor protein DctB</fullName>
        <ecNumber evidence="3">2.7.13.3</ecNumber>
    </recommendedName>
</protein>
<dbReference type="Gene3D" id="3.30.565.10">
    <property type="entry name" value="Histidine kinase-like ATPase, C-terminal domain"/>
    <property type="match status" value="1"/>
</dbReference>
<dbReference type="Gene3D" id="1.10.287.130">
    <property type="match status" value="1"/>
</dbReference>
<evidence type="ECO:0000256" key="15">
    <source>
        <dbReference type="ARBA" id="ARBA00059004"/>
    </source>
</evidence>
<evidence type="ECO:0000256" key="4">
    <source>
        <dbReference type="ARBA" id="ARBA00022475"/>
    </source>
</evidence>
<feature type="transmembrane region" description="Helical" evidence="18">
    <location>
        <begin position="37"/>
        <end position="55"/>
    </location>
</feature>
<dbReference type="PANTHER" id="PTHR43065:SF46">
    <property type="entry name" value="C4-DICARBOXYLATE TRANSPORT SENSOR PROTEIN DCTB"/>
    <property type="match status" value="1"/>
</dbReference>
<dbReference type="SUPFAM" id="SSF47384">
    <property type="entry name" value="Homodimeric domain of signal transducing histidine kinase"/>
    <property type="match status" value="1"/>
</dbReference>
<keyword evidence="21" id="KW-1185">Reference proteome</keyword>
<dbReference type="RefSeq" id="WP_183750337.1">
    <property type="nucleotide sequence ID" value="NZ_JACICC010000001.1"/>
</dbReference>
<proteinExistence type="predicted"/>
<comment type="function">
    <text evidence="15">Member of the two-component regulatory system DctB/DctD involved in the transport of C4-dicarboxylates. DctB functions as a membrane-associated protein kinase that phosphorylates DctD in response to environmental signals.</text>
</comment>
<dbReference type="InterPro" id="IPR017055">
    <property type="entry name" value="Sig_transdc_His_kinase_DctB"/>
</dbReference>
<dbReference type="SUPFAM" id="SSF103190">
    <property type="entry name" value="Sensory domain-like"/>
    <property type="match status" value="1"/>
</dbReference>
<gene>
    <name evidence="20" type="ORF">FHS81_000384</name>
</gene>
<evidence type="ECO:0000256" key="2">
    <source>
        <dbReference type="ARBA" id="ARBA00004429"/>
    </source>
</evidence>
<dbReference type="SUPFAM" id="SSF55874">
    <property type="entry name" value="ATPase domain of HSP90 chaperone/DNA topoisomerase II/histidine kinase"/>
    <property type="match status" value="1"/>
</dbReference>
<keyword evidence="12 18" id="KW-1133">Transmembrane helix</keyword>
<dbReference type="EC" id="2.7.13.3" evidence="3"/>
<keyword evidence="11" id="KW-0067">ATP-binding</keyword>
<evidence type="ECO:0000256" key="10">
    <source>
        <dbReference type="ARBA" id="ARBA00022777"/>
    </source>
</evidence>
<evidence type="ECO:0000256" key="5">
    <source>
        <dbReference type="ARBA" id="ARBA00022519"/>
    </source>
</evidence>
<evidence type="ECO:0000256" key="8">
    <source>
        <dbReference type="ARBA" id="ARBA00022692"/>
    </source>
</evidence>
<keyword evidence="7 20" id="KW-0808">Transferase</keyword>
<keyword evidence="5" id="KW-0997">Cell inner membrane</keyword>
<dbReference type="GO" id="GO:0005886">
    <property type="term" value="C:plasma membrane"/>
    <property type="evidence" value="ECO:0007669"/>
    <property type="project" value="UniProtKB-SubCell"/>
</dbReference>
<dbReference type="PRINTS" id="PR00344">
    <property type="entry name" value="BCTRLSENSOR"/>
</dbReference>
<keyword evidence="17" id="KW-0175">Coiled coil</keyword>
<keyword evidence="4" id="KW-1003">Cell membrane</keyword>
<sequence>MNPPRQSRFHRMHRRATARAASILALCGLPRSRFTVIWAVYAVVAAAVVVAALAIGSGQGRKRSYAEINERARHTVALNTALLRTVLEKQRSVPFVLSQDADVRAALEQRERGDLTHEETDTLNRKFESLAEGTSASVIYLLDKNGVTLAASNWRTPISFIGNDYAFRPYFLDALANGSAEYYALGASSKMPGLYITRRIEGPDGPLGVMVVKVQFDQVENDWRDNRDISYASDARGVIVVSRFPEWRFSTITSIPENAKGAIRDSLQFGDAPLTGVPVFPAVPAGTPDIVSVLPPDATRQSSFVRTSAPIPSTRWTMHLLTPSEQEVAAATREGRIAAIAIAAPLLALAGWLIHRRNSNQRRVARNEARRLELERRVRDRTHDLSAANERLQSEVMQRQKAVSRLQEVREELAQANRLAILGQVSAGIAHDINQPMAAIRSYADNARVLLQRNKPIAVADNLATIASLTERISTIIEDLRAFARKRTGGLEATVVARSIEGALLLLNNRLRQQGVSLVCNMPPEDLVVIGNRVRLEQVIVNLMQNAMEAMEGRPDSRLELDWRAEGDTVLLTVADNGPGIPDEVMQRLFTPFTTTKLGGLGLGHVICNDIVTAFGGSLDVESDPVRGTRFIIQLRRTGGAGDMPLTANERTDRP</sequence>
<dbReference type="InterPro" id="IPR036890">
    <property type="entry name" value="HATPase_C_sf"/>
</dbReference>
<feature type="coiled-coil region" evidence="17">
    <location>
        <begin position="355"/>
        <end position="419"/>
    </location>
</feature>
<dbReference type="Pfam" id="PF02743">
    <property type="entry name" value="dCache_1"/>
    <property type="match status" value="1"/>
</dbReference>
<dbReference type="InterPro" id="IPR004358">
    <property type="entry name" value="Sig_transdc_His_kin-like_C"/>
</dbReference>
<keyword evidence="9" id="KW-0547">Nucleotide-binding</keyword>
<dbReference type="PANTHER" id="PTHR43065">
    <property type="entry name" value="SENSOR HISTIDINE KINASE"/>
    <property type="match status" value="1"/>
</dbReference>
<dbReference type="InterPro" id="IPR003594">
    <property type="entry name" value="HATPase_dom"/>
</dbReference>